<dbReference type="AlphaFoldDB" id="A0A4V3SAC3"/>
<feature type="region of interest" description="Disordered" evidence="1">
    <location>
        <begin position="183"/>
        <end position="225"/>
    </location>
</feature>
<gene>
    <name evidence="2" type="ORF">DBV15_07054</name>
</gene>
<evidence type="ECO:0000256" key="1">
    <source>
        <dbReference type="SAM" id="MobiDB-lite"/>
    </source>
</evidence>
<reference evidence="2 3" key="1">
    <citation type="journal article" date="2019" name="Philos. Trans. R. Soc. Lond., B, Biol. Sci.">
        <title>Ant behaviour and brain gene expression of defending hosts depend on the ecological success of the intruding social parasite.</title>
        <authorList>
            <person name="Kaur R."/>
            <person name="Stoldt M."/>
            <person name="Jongepier E."/>
            <person name="Feldmeyer B."/>
            <person name="Menzel F."/>
            <person name="Bornberg-Bauer E."/>
            <person name="Foitzik S."/>
        </authorList>
    </citation>
    <scope>NUCLEOTIDE SEQUENCE [LARGE SCALE GENOMIC DNA]</scope>
    <source>
        <tissue evidence="2">Whole body</tissue>
    </source>
</reference>
<dbReference type="Proteomes" id="UP000310200">
    <property type="component" value="Unassembled WGS sequence"/>
</dbReference>
<comment type="caution">
    <text evidence="2">The sequence shown here is derived from an EMBL/GenBank/DDBJ whole genome shotgun (WGS) entry which is preliminary data.</text>
</comment>
<accession>A0A4V3SAC3</accession>
<protein>
    <submittedName>
        <fullName evidence="2">Uncharacterized protein</fullName>
    </submittedName>
</protein>
<proteinExistence type="predicted"/>
<keyword evidence="3" id="KW-1185">Reference proteome</keyword>
<evidence type="ECO:0000313" key="3">
    <source>
        <dbReference type="Proteomes" id="UP000310200"/>
    </source>
</evidence>
<feature type="compositionally biased region" description="Polar residues" evidence="1">
    <location>
        <begin position="39"/>
        <end position="51"/>
    </location>
</feature>
<dbReference type="EMBL" id="QBLH01002438">
    <property type="protein sequence ID" value="TGZ48524.1"/>
    <property type="molecule type" value="Genomic_DNA"/>
</dbReference>
<evidence type="ECO:0000313" key="2">
    <source>
        <dbReference type="EMBL" id="TGZ48524.1"/>
    </source>
</evidence>
<sequence length="225" mass="25915">MIIVTTRSAIVRVAILFFSRRIKKNERQNEYESLERANESATDSSQVSSPDKQTRFLILKTEERLRTTDGSNDTRFATTILKTRYHLSHSDGSDSKIRMTNCLTLLFDKHHSSIYALWKNQERYIYRQKYSSHVFDDLSETTGERLAIIQLAASLQNERSTVEGFIQIKRHEIHHDALESRFRRSLTEENPRPGAGDTESEEAAPNKLGRFASRILRSASTSGEF</sequence>
<feature type="region of interest" description="Disordered" evidence="1">
    <location>
        <begin position="33"/>
        <end position="52"/>
    </location>
</feature>
<organism evidence="2 3">
    <name type="scientific">Temnothorax longispinosus</name>
    <dbReference type="NCBI Taxonomy" id="300112"/>
    <lineage>
        <taxon>Eukaryota</taxon>
        <taxon>Metazoa</taxon>
        <taxon>Ecdysozoa</taxon>
        <taxon>Arthropoda</taxon>
        <taxon>Hexapoda</taxon>
        <taxon>Insecta</taxon>
        <taxon>Pterygota</taxon>
        <taxon>Neoptera</taxon>
        <taxon>Endopterygota</taxon>
        <taxon>Hymenoptera</taxon>
        <taxon>Apocrita</taxon>
        <taxon>Aculeata</taxon>
        <taxon>Formicoidea</taxon>
        <taxon>Formicidae</taxon>
        <taxon>Myrmicinae</taxon>
        <taxon>Temnothorax</taxon>
    </lineage>
</organism>
<name>A0A4V3SAC3_9HYME</name>